<name>A0A0A9EFV6_ARUDO</name>
<dbReference type="AlphaFoldDB" id="A0A0A9EFV6"/>
<dbReference type="EMBL" id="GBRH01199987">
    <property type="protein sequence ID" value="JAD97908.1"/>
    <property type="molecule type" value="Transcribed_RNA"/>
</dbReference>
<evidence type="ECO:0000313" key="1">
    <source>
        <dbReference type="EMBL" id="JAD97908.1"/>
    </source>
</evidence>
<organism evidence="1">
    <name type="scientific">Arundo donax</name>
    <name type="common">Giant reed</name>
    <name type="synonym">Donax arundinaceus</name>
    <dbReference type="NCBI Taxonomy" id="35708"/>
    <lineage>
        <taxon>Eukaryota</taxon>
        <taxon>Viridiplantae</taxon>
        <taxon>Streptophyta</taxon>
        <taxon>Embryophyta</taxon>
        <taxon>Tracheophyta</taxon>
        <taxon>Spermatophyta</taxon>
        <taxon>Magnoliopsida</taxon>
        <taxon>Liliopsida</taxon>
        <taxon>Poales</taxon>
        <taxon>Poaceae</taxon>
        <taxon>PACMAD clade</taxon>
        <taxon>Arundinoideae</taxon>
        <taxon>Arundineae</taxon>
        <taxon>Arundo</taxon>
    </lineage>
</organism>
<proteinExistence type="predicted"/>
<sequence>MILNCPKKDTFKMVRRQACNTNLNQHQMWSMCPEIINSKQNFLRLCKHRRNRSKSL</sequence>
<accession>A0A0A9EFV6</accession>
<protein>
    <submittedName>
        <fullName evidence="1">Uncharacterized protein</fullName>
    </submittedName>
</protein>
<reference evidence="1" key="2">
    <citation type="journal article" date="2015" name="Data Brief">
        <title>Shoot transcriptome of the giant reed, Arundo donax.</title>
        <authorList>
            <person name="Barrero R.A."/>
            <person name="Guerrero F.D."/>
            <person name="Moolhuijzen P."/>
            <person name="Goolsby J.A."/>
            <person name="Tidwell J."/>
            <person name="Bellgard S.E."/>
            <person name="Bellgard M.I."/>
        </authorList>
    </citation>
    <scope>NUCLEOTIDE SEQUENCE</scope>
    <source>
        <tissue evidence="1">Shoot tissue taken approximately 20 cm above the soil surface</tissue>
    </source>
</reference>
<reference evidence="1" key="1">
    <citation type="submission" date="2014-09" db="EMBL/GenBank/DDBJ databases">
        <authorList>
            <person name="Magalhaes I.L.F."/>
            <person name="Oliveira U."/>
            <person name="Santos F.R."/>
            <person name="Vidigal T.H.D.A."/>
            <person name="Brescovit A.D."/>
            <person name="Santos A.J."/>
        </authorList>
    </citation>
    <scope>NUCLEOTIDE SEQUENCE</scope>
    <source>
        <tissue evidence="1">Shoot tissue taken approximately 20 cm above the soil surface</tissue>
    </source>
</reference>